<evidence type="ECO:0000259" key="1">
    <source>
        <dbReference type="Pfam" id="PF12684"/>
    </source>
</evidence>
<evidence type="ECO:0000313" key="2">
    <source>
        <dbReference type="EMBL" id="MFC5385145.1"/>
    </source>
</evidence>
<name>A0ABW0GU50_9HYPH</name>
<dbReference type="Proteomes" id="UP001596016">
    <property type="component" value="Unassembled WGS sequence"/>
</dbReference>
<dbReference type="Gene3D" id="3.90.320.10">
    <property type="match status" value="1"/>
</dbReference>
<keyword evidence="3" id="KW-1185">Reference proteome</keyword>
<dbReference type="EMBL" id="JBHSLL010000012">
    <property type="protein sequence ID" value="MFC5385145.1"/>
    <property type="molecule type" value="Genomic_DNA"/>
</dbReference>
<sequence length="332" mass="37916">MNHIDLDHDKFEQVGAPIGRVMANIEREWDGQPITARGVYSGISLEDYHRKTDLFDGPSISKSALKWLLPAHGGSPKAFWGRWAWNPNHFTPEPTDALDFGKAAHCLLLGDEVFEDGFAVRPEKFKDYKTKAAQNWRDSVREQGKTPITSDQVERIKRIHADASTNEMVKLGVLNGRVERTICWKDSETGIWLKVRPDAMPNADGVFADLKTASKFDEDFLERQIFDAAYYLQAAMIRMVCRELGIPFETFVLVYVLNDDVPDTAHVEMSNFAIDRGERAIRWCLRTIRQCLDKGEWPGARPFDGGERPIHMKTWSADRLDTFLDQQEREAA</sequence>
<feature type="domain" description="Putative exodeoxyribonuclease 8 PDDEXK-like" evidence="1">
    <location>
        <begin position="90"/>
        <end position="299"/>
    </location>
</feature>
<dbReference type="Pfam" id="PF12684">
    <property type="entry name" value="DUF3799"/>
    <property type="match status" value="1"/>
</dbReference>
<evidence type="ECO:0000313" key="3">
    <source>
        <dbReference type="Proteomes" id="UP001596016"/>
    </source>
</evidence>
<dbReference type="RefSeq" id="WP_378228025.1">
    <property type="nucleotide sequence ID" value="NZ_JBHSLL010000012.1"/>
</dbReference>
<dbReference type="InterPro" id="IPR024432">
    <property type="entry name" value="Put_RecE_PDDEXK-like_dom"/>
</dbReference>
<accession>A0ABW0GU50</accession>
<gene>
    <name evidence="2" type="ORF">ACFPLB_04095</name>
</gene>
<organism evidence="2 3">
    <name type="scientific">Aquamicrobium segne</name>
    <dbReference type="NCBI Taxonomy" id="469547"/>
    <lineage>
        <taxon>Bacteria</taxon>
        <taxon>Pseudomonadati</taxon>
        <taxon>Pseudomonadota</taxon>
        <taxon>Alphaproteobacteria</taxon>
        <taxon>Hyphomicrobiales</taxon>
        <taxon>Phyllobacteriaceae</taxon>
        <taxon>Aquamicrobium</taxon>
    </lineage>
</organism>
<protein>
    <submittedName>
        <fullName evidence="2">PD-(D/E)XK nuclease-like domain-containing protein</fullName>
    </submittedName>
</protein>
<reference evidence="3" key="1">
    <citation type="journal article" date="2019" name="Int. J. Syst. Evol. Microbiol.">
        <title>The Global Catalogue of Microorganisms (GCM) 10K type strain sequencing project: providing services to taxonomists for standard genome sequencing and annotation.</title>
        <authorList>
            <consortium name="The Broad Institute Genomics Platform"/>
            <consortium name="The Broad Institute Genome Sequencing Center for Infectious Disease"/>
            <person name="Wu L."/>
            <person name="Ma J."/>
        </authorList>
    </citation>
    <scope>NUCLEOTIDE SEQUENCE [LARGE SCALE GENOMIC DNA]</scope>
    <source>
        <strain evidence="3">CGMCC 4.1415</strain>
    </source>
</reference>
<comment type="caution">
    <text evidence="2">The sequence shown here is derived from an EMBL/GenBank/DDBJ whole genome shotgun (WGS) entry which is preliminary data.</text>
</comment>
<proteinExistence type="predicted"/>
<dbReference type="InterPro" id="IPR011604">
    <property type="entry name" value="PDDEXK-like_dom_sf"/>
</dbReference>